<name>A0AC60P148_IXOPE</name>
<protein>
    <submittedName>
        <fullName evidence="1">Uncharacterized protein</fullName>
    </submittedName>
</protein>
<organism evidence="1 2">
    <name type="scientific">Ixodes persulcatus</name>
    <name type="common">Taiga tick</name>
    <dbReference type="NCBI Taxonomy" id="34615"/>
    <lineage>
        <taxon>Eukaryota</taxon>
        <taxon>Metazoa</taxon>
        <taxon>Ecdysozoa</taxon>
        <taxon>Arthropoda</taxon>
        <taxon>Chelicerata</taxon>
        <taxon>Arachnida</taxon>
        <taxon>Acari</taxon>
        <taxon>Parasitiformes</taxon>
        <taxon>Ixodida</taxon>
        <taxon>Ixodoidea</taxon>
        <taxon>Ixodidae</taxon>
        <taxon>Ixodinae</taxon>
        <taxon>Ixodes</taxon>
    </lineage>
</organism>
<dbReference type="Proteomes" id="UP000805193">
    <property type="component" value="Unassembled WGS sequence"/>
</dbReference>
<comment type="caution">
    <text evidence="1">The sequence shown here is derived from an EMBL/GenBank/DDBJ whole genome shotgun (WGS) entry which is preliminary data.</text>
</comment>
<reference evidence="1 2" key="1">
    <citation type="journal article" date="2020" name="Cell">
        <title>Large-Scale Comparative Analyses of Tick Genomes Elucidate Their Genetic Diversity and Vector Capacities.</title>
        <authorList>
            <consortium name="Tick Genome and Microbiome Consortium (TIGMIC)"/>
            <person name="Jia N."/>
            <person name="Wang J."/>
            <person name="Shi W."/>
            <person name="Du L."/>
            <person name="Sun Y."/>
            <person name="Zhan W."/>
            <person name="Jiang J.F."/>
            <person name="Wang Q."/>
            <person name="Zhang B."/>
            <person name="Ji P."/>
            <person name="Bell-Sakyi L."/>
            <person name="Cui X.M."/>
            <person name="Yuan T.T."/>
            <person name="Jiang B.G."/>
            <person name="Yang W.F."/>
            <person name="Lam T.T."/>
            <person name="Chang Q.C."/>
            <person name="Ding S.J."/>
            <person name="Wang X.J."/>
            <person name="Zhu J.G."/>
            <person name="Ruan X.D."/>
            <person name="Zhao L."/>
            <person name="Wei J.T."/>
            <person name="Ye R.Z."/>
            <person name="Que T.C."/>
            <person name="Du C.H."/>
            <person name="Zhou Y.H."/>
            <person name="Cheng J.X."/>
            <person name="Dai P.F."/>
            <person name="Guo W.B."/>
            <person name="Han X.H."/>
            <person name="Huang E.J."/>
            <person name="Li L.F."/>
            <person name="Wei W."/>
            <person name="Gao Y.C."/>
            <person name="Liu J.Z."/>
            <person name="Shao H.Z."/>
            <person name="Wang X."/>
            <person name="Wang C.C."/>
            <person name="Yang T.C."/>
            <person name="Huo Q.B."/>
            <person name="Li W."/>
            <person name="Chen H.Y."/>
            <person name="Chen S.E."/>
            <person name="Zhou L.G."/>
            <person name="Ni X.B."/>
            <person name="Tian J.H."/>
            <person name="Sheng Y."/>
            <person name="Liu T."/>
            <person name="Pan Y.S."/>
            <person name="Xia L.Y."/>
            <person name="Li J."/>
            <person name="Zhao F."/>
            <person name="Cao W.C."/>
        </authorList>
    </citation>
    <scope>NUCLEOTIDE SEQUENCE [LARGE SCALE GENOMIC DNA]</scope>
    <source>
        <strain evidence="1">Iper-2018</strain>
    </source>
</reference>
<sequence>MKPERQATGASFQKASEQSKQAERWLNGATSPDISCMDCFRWPLAAALVYDLGAMPDALSDFRDPYYVLHCGAGEADTS</sequence>
<gene>
    <name evidence="1" type="ORF">HPB47_009719</name>
</gene>
<evidence type="ECO:0000313" key="1">
    <source>
        <dbReference type="EMBL" id="KAG0413145.1"/>
    </source>
</evidence>
<dbReference type="EMBL" id="JABSTQ010011288">
    <property type="protein sequence ID" value="KAG0413145.1"/>
    <property type="molecule type" value="Genomic_DNA"/>
</dbReference>
<evidence type="ECO:0000313" key="2">
    <source>
        <dbReference type="Proteomes" id="UP000805193"/>
    </source>
</evidence>
<keyword evidence="2" id="KW-1185">Reference proteome</keyword>
<accession>A0AC60P148</accession>
<proteinExistence type="predicted"/>